<dbReference type="InterPro" id="IPR029063">
    <property type="entry name" value="SAM-dependent_MTases_sf"/>
</dbReference>
<dbReference type="AlphaFoldDB" id="A0A420Y887"/>
<accession>A0A420Y887</accession>
<comment type="similarity">
    <text evidence="1">Belongs to the methyltransferase superfamily. LaeA methyltransferase family.</text>
</comment>
<dbReference type="OrthoDB" id="2013972at2759"/>
<sequence length="379" mass="42830">MMAGDILRKEGSDEPSEVVVEPTEAGDLHVPEQYVETNEEQLQQDDSSTRTPSLFSTGLNVDDSDADSSLGDIERPSSSVSATSSVFDFVEEYGRTFHKYKEGKYFLPNDLPEQERLDLQHAVACRLFGKLALAPVHNPPRVLDIGTGTGIWAIDFANENPGSDVLGTDLSPIQPEYVPPNCRFEVDDSEDEWVFSYKFDYIHSRFMVGAFRNFPNVFKSCYENLNPGGWIEFQEYYVPFQCIDDSLAGTHLERWNNLILEATAKIGLNGRCAAKFKKQMTEAGFVEVEEHKFALPGNPWAKGEKEKMLGLMQMTNILDGIHGMTMAMFTKILGWSVEEVEVFLVNVRKDLQNKDIHFYYILYSVYGRKPIHQTGDNAS</sequence>
<evidence type="ECO:0000256" key="1">
    <source>
        <dbReference type="ARBA" id="ARBA00038158"/>
    </source>
</evidence>
<feature type="region of interest" description="Disordered" evidence="2">
    <location>
        <begin position="1"/>
        <end position="78"/>
    </location>
</feature>
<dbReference type="SUPFAM" id="SSF53335">
    <property type="entry name" value="S-adenosyl-L-methionine-dependent methyltransferases"/>
    <property type="match status" value="1"/>
</dbReference>
<dbReference type="Gene3D" id="3.40.50.150">
    <property type="entry name" value="Vaccinia Virus protein VP39"/>
    <property type="match status" value="1"/>
</dbReference>
<proteinExistence type="inferred from homology"/>
<gene>
    <name evidence="3" type="ORF">DL546_000505</name>
</gene>
<dbReference type="EMBL" id="QVQW01000034">
    <property type="protein sequence ID" value="RKU44091.1"/>
    <property type="molecule type" value="Genomic_DNA"/>
</dbReference>
<organism evidence="3 4">
    <name type="scientific">Coniochaeta pulveracea</name>
    <dbReference type="NCBI Taxonomy" id="177199"/>
    <lineage>
        <taxon>Eukaryota</taxon>
        <taxon>Fungi</taxon>
        <taxon>Dikarya</taxon>
        <taxon>Ascomycota</taxon>
        <taxon>Pezizomycotina</taxon>
        <taxon>Sordariomycetes</taxon>
        <taxon>Sordariomycetidae</taxon>
        <taxon>Coniochaetales</taxon>
        <taxon>Coniochaetaceae</taxon>
        <taxon>Coniochaeta</taxon>
    </lineage>
</organism>
<protein>
    <recommendedName>
        <fullName evidence="5">S-adenosyl-L-methionine-dependent methyltransferase</fullName>
    </recommendedName>
</protein>
<dbReference type="CDD" id="cd02440">
    <property type="entry name" value="AdoMet_MTases"/>
    <property type="match status" value="1"/>
</dbReference>
<comment type="caution">
    <text evidence="3">The sequence shown here is derived from an EMBL/GenBank/DDBJ whole genome shotgun (WGS) entry which is preliminary data.</text>
</comment>
<feature type="compositionally biased region" description="Polar residues" evidence="2">
    <location>
        <begin position="44"/>
        <end position="59"/>
    </location>
</feature>
<keyword evidence="4" id="KW-1185">Reference proteome</keyword>
<feature type="compositionally biased region" description="Basic and acidic residues" evidence="2">
    <location>
        <begin position="1"/>
        <end position="12"/>
    </location>
</feature>
<dbReference type="PANTHER" id="PTHR43591">
    <property type="entry name" value="METHYLTRANSFERASE"/>
    <property type="match status" value="1"/>
</dbReference>
<dbReference type="Proteomes" id="UP000275385">
    <property type="component" value="Unassembled WGS sequence"/>
</dbReference>
<name>A0A420Y887_9PEZI</name>
<evidence type="ECO:0000313" key="4">
    <source>
        <dbReference type="Proteomes" id="UP000275385"/>
    </source>
</evidence>
<evidence type="ECO:0008006" key="5">
    <source>
        <dbReference type="Google" id="ProtNLM"/>
    </source>
</evidence>
<dbReference type="PANTHER" id="PTHR43591:SF102">
    <property type="entry name" value="S-ADENOSYL-L-METHIONINE-DEPENDENT METHYLTRANSFERASE"/>
    <property type="match status" value="1"/>
</dbReference>
<reference evidence="3 4" key="1">
    <citation type="submission" date="2018-08" db="EMBL/GenBank/DDBJ databases">
        <title>Draft genome of the lignicolous fungus Coniochaeta pulveracea.</title>
        <authorList>
            <person name="Borstlap C.J."/>
            <person name="De Witt R.N."/>
            <person name="Botha A."/>
            <person name="Volschenk H."/>
        </authorList>
    </citation>
    <scope>NUCLEOTIDE SEQUENCE [LARGE SCALE GENOMIC DNA]</scope>
    <source>
        <strain evidence="3 4">CAB683</strain>
    </source>
</reference>
<dbReference type="STRING" id="177199.A0A420Y887"/>
<evidence type="ECO:0000313" key="3">
    <source>
        <dbReference type="EMBL" id="RKU44091.1"/>
    </source>
</evidence>
<dbReference type="Pfam" id="PF13489">
    <property type="entry name" value="Methyltransf_23"/>
    <property type="match status" value="1"/>
</dbReference>
<dbReference type="GO" id="GO:0008168">
    <property type="term" value="F:methyltransferase activity"/>
    <property type="evidence" value="ECO:0007669"/>
    <property type="project" value="TreeGrafter"/>
</dbReference>
<evidence type="ECO:0000256" key="2">
    <source>
        <dbReference type="SAM" id="MobiDB-lite"/>
    </source>
</evidence>